<dbReference type="GO" id="GO:0016491">
    <property type="term" value="F:oxidoreductase activity"/>
    <property type="evidence" value="ECO:0007669"/>
    <property type="project" value="InterPro"/>
</dbReference>
<evidence type="ECO:0000313" key="2">
    <source>
        <dbReference type="EMBL" id="PCJ28193.1"/>
    </source>
</evidence>
<dbReference type="InterPro" id="IPR000866">
    <property type="entry name" value="AhpC/TSA"/>
</dbReference>
<gene>
    <name evidence="2" type="ORF">COA96_01410</name>
</gene>
<evidence type="ECO:0000259" key="1">
    <source>
        <dbReference type="Pfam" id="PF00578"/>
    </source>
</evidence>
<proteinExistence type="predicted"/>
<sequence length="108" mass="12276">MQLTEISDQFEAMGINVATITYDSVETLKTVEEDLGVEFPMLHDEDVSIINAFGVRNLDYESDHRFYGIPYPGIFLISPDGVIKFKFAEESYRVRPSFDEVLEAAAEM</sequence>
<accession>A0A2A5B9F7</accession>
<organism evidence="2 3">
    <name type="scientific">SAR86 cluster bacterium</name>
    <dbReference type="NCBI Taxonomy" id="2030880"/>
    <lineage>
        <taxon>Bacteria</taxon>
        <taxon>Pseudomonadati</taxon>
        <taxon>Pseudomonadota</taxon>
        <taxon>Gammaproteobacteria</taxon>
        <taxon>SAR86 cluster</taxon>
    </lineage>
</organism>
<dbReference type="Gene3D" id="3.40.30.10">
    <property type="entry name" value="Glutaredoxin"/>
    <property type="match status" value="1"/>
</dbReference>
<dbReference type="InterPro" id="IPR036249">
    <property type="entry name" value="Thioredoxin-like_sf"/>
</dbReference>
<dbReference type="AlphaFoldDB" id="A0A2A5B9F7"/>
<dbReference type="Pfam" id="PF00578">
    <property type="entry name" value="AhpC-TSA"/>
    <property type="match status" value="1"/>
</dbReference>
<dbReference type="EMBL" id="NVVJ01000003">
    <property type="protein sequence ID" value="PCJ28193.1"/>
    <property type="molecule type" value="Genomic_DNA"/>
</dbReference>
<dbReference type="Proteomes" id="UP000218327">
    <property type="component" value="Unassembled WGS sequence"/>
</dbReference>
<comment type="caution">
    <text evidence="2">The sequence shown here is derived from an EMBL/GenBank/DDBJ whole genome shotgun (WGS) entry which is preliminary data.</text>
</comment>
<protein>
    <recommendedName>
        <fullName evidence="1">Alkyl hydroperoxide reductase subunit C/ Thiol specific antioxidant domain-containing protein</fullName>
    </recommendedName>
</protein>
<reference evidence="3" key="1">
    <citation type="submission" date="2017-08" db="EMBL/GenBank/DDBJ databases">
        <title>A dynamic microbial community with high functional redundancy inhabits the cold, oxic subseafloor aquifer.</title>
        <authorList>
            <person name="Tully B.J."/>
            <person name="Wheat C.G."/>
            <person name="Glazer B.T."/>
            <person name="Huber J.A."/>
        </authorList>
    </citation>
    <scope>NUCLEOTIDE SEQUENCE [LARGE SCALE GENOMIC DNA]</scope>
</reference>
<dbReference type="SUPFAM" id="SSF52833">
    <property type="entry name" value="Thioredoxin-like"/>
    <property type="match status" value="1"/>
</dbReference>
<dbReference type="GO" id="GO:0016209">
    <property type="term" value="F:antioxidant activity"/>
    <property type="evidence" value="ECO:0007669"/>
    <property type="project" value="InterPro"/>
</dbReference>
<feature type="domain" description="Alkyl hydroperoxide reductase subunit C/ Thiol specific antioxidant" evidence="1">
    <location>
        <begin position="3"/>
        <end position="85"/>
    </location>
</feature>
<evidence type="ECO:0000313" key="3">
    <source>
        <dbReference type="Proteomes" id="UP000218327"/>
    </source>
</evidence>
<name>A0A2A5B9F7_9GAMM</name>